<reference evidence="19" key="4">
    <citation type="submission" date="2025-08" db="UniProtKB">
        <authorList>
            <consortium name="Ensembl"/>
        </authorList>
    </citation>
    <scope>IDENTIFICATION</scope>
</reference>
<dbReference type="SUPFAM" id="SSF82754">
    <property type="entry name" value="C-terminal, gelsolin-like domain of Sec23/24"/>
    <property type="match status" value="1"/>
</dbReference>
<dbReference type="Gene3D" id="1.20.120.730">
    <property type="entry name" value="Sec23/Sec24 helical domain"/>
    <property type="match status" value="1"/>
</dbReference>
<evidence type="ECO:0000256" key="2">
    <source>
        <dbReference type="ARBA" id="ARBA00004394"/>
    </source>
</evidence>
<dbReference type="InterPro" id="IPR006895">
    <property type="entry name" value="Znf_Sec23_Sec24"/>
</dbReference>
<evidence type="ECO:0000256" key="11">
    <source>
        <dbReference type="ARBA" id="ARBA00023034"/>
    </source>
</evidence>
<evidence type="ECO:0000256" key="9">
    <source>
        <dbReference type="ARBA" id="ARBA00022892"/>
    </source>
</evidence>
<accession>A0A4W3GRF4</accession>
<evidence type="ECO:0000256" key="8">
    <source>
        <dbReference type="ARBA" id="ARBA00022824"/>
    </source>
</evidence>
<keyword evidence="12" id="KW-0472">Membrane</keyword>
<dbReference type="GO" id="GO:0000139">
    <property type="term" value="C:Golgi membrane"/>
    <property type="evidence" value="ECO:0007669"/>
    <property type="project" value="UniProtKB-SubCell"/>
</dbReference>
<sequence length="768" mass="86893">MCDVALLHKVVANVHLVHPSSLSFRWYCSTPFTRDKYEFCMDQLKEMTPNLNLQQANVRPVNLLQERCVLPVEPASTPEPNLSPSLRKLNCSSDIFRCTLMNIPQTQALLKQVMLPLGLIFHPFKNFSEPLPVIPGAPPCCSMCQTYINPFVIFIDQRHWKCNTCFSLNDVPGNFLYDPITGSYCNPLMRPELQHAVLEFVATSNHQARPPQPATYLFMFDVSYRAVETGYLQIVCQILLDNIDRLLEDSETRIGFITFDSTVNFYNLHRSLSRPRMMVMSEIDDVFVPNEEKLLVNLHQSRELLVSLLEELPDMFRETQQAQCALGPALQAAQKLLAYSGGRVSVFLTQLPNIGCGSLQPRESPGGSNLQLGPAIDFYKVLALEFCGQQTCVDLFLLSEQYADLASIACISRYTCGCVYYYPGLHHIHTYFLVEKFQEEFQYYLTRSVGFEALLRIRYTQGLLLHTFYGNSFLQTTELLCLPTICPHTEFAVQMLIDGSLSESTFVVFQLSLIYTSSQGERRVRIHTYCLPVVSSPSEVYAGVDVLATVGILSKKAVDRAVRSCLAYAREELMQAVTDALTAYQNSASSPHHFGLIVPYSLQQLPLYVLALLKQSAFQTDVALSLDERVFTMYQLMTQPLTFVMRMVYPDLFRIDTFTSDKVTYGVKDKTVKRPALIQLSVDNLTLQGAFLMDCGNVLYIWVGKHCSTSFLNKVLGVSSYTSLSPTLVSGLSAICIHCRILHMVEDRNESTMSYYDFLLHLKEQVCK</sequence>
<dbReference type="PANTHER" id="PTHR13803">
    <property type="entry name" value="SEC24-RELATED PROTEIN"/>
    <property type="match status" value="1"/>
</dbReference>
<dbReference type="InterPro" id="IPR036174">
    <property type="entry name" value="Znf_Sec23_Sec24_sf"/>
</dbReference>
<dbReference type="AlphaFoldDB" id="A0A4W3GRF4"/>
<dbReference type="InParanoid" id="A0A4W3GRF4"/>
<dbReference type="SUPFAM" id="SSF53300">
    <property type="entry name" value="vWA-like"/>
    <property type="match status" value="1"/>
</dbReference>
<reference evidence="20" key="3">
    <citation type="journal article" date="2014" name="Nature">
        <title>Elephant shark genome provides unique insights into gnathostome evolution.</title>
        <authorList>
            <consortium name="International Elephant Shark Genome Sequencing Consortium"/>
            <person name="Venkatesh B."/>
            <person name="Lee A.P."/>
            <person name="Ravi V."/>
            <person name="Maurya A.K."/>
            <person name="Lian M.M."/>
            <person name="Swann J.B."/>
            <person name="Ohta Y."/>
            <person name="Flajnik M.F."/>
            <person name="Sutoh Y."/>
            <person name="Kasahara M."/>
            <person name="Hoon S."/>
            <person name="Gangu V."/>
            <person name="Roy S.W."/>
            <person name="Irimia M."/>
            <person name="Korzh V."/>
            <person name="Kondrychyn I."/>
            <person name="Lim Z.W."/>
            <person name="Tay B.H."/>
            <person name="Tohari S."/>
            <person name="Kong K.W."/>
            <person name="Ho S."/>
            <person name="Lorente-Galdos B."/>
            <person name="Quilez J."/>
            <person name="Marques-Bonet T."/>
            <person name="Raney B.J."/>
            <person name="Ingham P.W."/>
            <person name="Tay A."/>
            <person name="Hillier L.W."/>
            <person name="Minx P."/>
            <person name="Boehm T."/>
            <person name="Wilson R.K."/>
            <person name="Brenner S."/>
            <person name="Warren W.C."/>
        </authorList>
    </citation>
    <scope>NUCLEOTIDE SEQUENCE [LARGE SCALE GENOMIC DNA]</scope>
</reference>
<evidence type="ECO:0000256" key="13">
    <source>
        <dbReference type="ARBA" id="ARBA00023329"/>
    </source>
</evidence>
<keyword evidence="11" id="KW-0333">Golgi apparatus</keyword>
<dbReference type="SUPFAM" id="SSF82919">
    <property type="entry name" value="Zn-finger domain of Sec23/24"/>
    <property type="match status" value="1"/>
</dbReference>
<evidence type="ECO:0000256" key="10">
    <source>
        <dbReference type="ARBA" id="ARBA00022927"/>
    </source>
</evidence>
<protein>
    <submittedName>
        <fullName evidence="19">Protein transport protein Sec24B-like</fullName>
    </submittedName>
</protein>
<proteinExistence type="inferred from homology"/>
<evidence type="ECO:0000256" key="5">
    <source>
        <dbReference type="ARBA" id="ARBA00008334"/>
    </source>
</evidence>
<dbReference type="Gene3D" id="3.40.50.410">
    <property type="entry name" value="von Willebrand factor, type A domain"/>
    <property type="match status" value="1"/>
</dbReference>
<organism evidence="19 20">
    <name type="scientific">Callorhinchus milii</name>
    <name type="common">Ghost shark</name>
    <dbReference type="NCBI Taxonomy" id="7868"/>
    <lineage>
        <taxon>Eukaryota</taxon>
        <taxon>Metazoa</taxon>
        <taxon>Chordata</taxon>
        <taxon>Craniata</taxon>
        <taxon>Vertebrata</taxon>
        <taxon>Chondrichthyes</taxon>
        <taxon>Holocephali</taxon>
        <taxon>Chimaeriformes</taxon>
        <taxon>Callorhinchidae</taxon>
        <taxon>Callorhinchus</taxon>
    </lineage>
</organism>
<keyword evidence="6" id="KW-0813">Transport</keyword>
<dbReference type="GO" id="GO:0008270">
    <property type="term" value="F:zinc ion binding"/>
    <property type="evidence" value="ECO:0007669"/>
    <property type="project" value="InterPro"/>
</dbReference>
<evidence type="ECO:0000256" key="4">
    <source>
        <dbReference type="ARBA" id="ARBA00004514"/>
    </source>
</evidence>
<gene>
    <name evidence="19" type="primary">LOC103182664</name>
</gene>
<keyword evidence="7" id="KW-0963">Cytoplasm</keyword>
<dbReference type="PANTHER" id="PTHR13803:SF39">
    <property type="entry name" value="SECRETORY 24AB, ISOFORM A"/>
    <property type="match status" value="1"/>
</dbReference>
<feature type="domain" description="Zinc finger Sec23/Sec24-type" evidence="15">
    <location>
        <begin position="138"/>
        <end position="174"/>
    </location>
</feature>
<dbReference type="Pfam" id="PF04811">
    <property type="entry name" value="Sec23_trunk"/>
    <property type="match status" value="1"/>
</dbReference>
<feature type="domain" description="Sec23/Sec24 beta-sandwich" evidence="18">
    <location>
        <begin position="450"/>
        <end position="534"/>
    </location>
</feature>
<evidence type="ECO:0000256" key="6">
    <source>
        <dbReference type="ARBA" id="ARBA00022448"/>
    </source>
</evidence>
<keyword evidence="13" id="KW-0968">Cytoplasmic vesicle</keyword>
<dbReference type="InterPro" id="IPR007123">
    <property type="entry name" value="Gelsolin-like_dom"/>
</dbReference>
<reference evidence="20" key="2">
    <citation type="journal article" date="2007" name="PLoS Biol.">
        <title>Survey sequencing and comparative analysis of the elephant shark (Callorhinchus milii) genome.</title>
        <authorList>
            <person name="Venkatesh B."/>
            <person name="Kirkness E.F."/>
            <person name="Loh Y.H."/>
            <person name="Halpern A.L."/>
            <person name="Lee A.P."/>
            <person name="Johnson J."/>
            <person name="Dandona N."/>
            <person name="Viswanathan L.D."/>
            <person name="Tay A."/>
            <person name="Venter J.C."/>
            <person name="Strausberg R.L."/>
            <person name="Brenner S."/>
        </authorList>
    </citation>
    <scope>NUCLEOTIDE SEQUENCE [LARGE SCALE GENOMIC DNA]</scope>
</reference>
<keyword evidence="9" id="KW-0931">ER-Golgi transport</keyword>
<keyword evidence="10" id="KW-0653">Protein transport</keyword>
<comment type="subcellular location">
    <subcellularLocation>
        <location evidence="4">Cytoplasm</location>
        <location evidence="4">Cytosol</location>
    </subcellularLocation>
    <subcellularLocation>
        <location evidence="1">Cytoplasmic vesicle</location>
        <location evidence="1">COPII-coated vesicle membrane</location>
        <topology evidence="1">Peripheral membrane protein</topology>
        <orientation evidence="1">Cytoplasmic side</orientation>
    </subcellularLocation>
    <subcellularLocation>
        <location evidence="3">Endoplasmic reticulum membrane</location>
        <topology evidence="3">Peripheral membrane protein</topology>
        <orientation evidence="3">Cytoplasmic side</orientation>
    </subcellularLocation>
    <subcellularLocation>
        <location evidence="2">Golgi apparatus membrane</location>
    </subcellularLocation>
</comment>
<evidence type="ECO:0000313" key="19">
    <source>
        <dbReference type="Ensembl" id="ENSCMIP00000005632.1"/>
    </source>
</evidence>
<reference evidence="19" key="5">
    <citation type="submission" date="2025-09" db="UniProtKB">
        <authorList>
            <consortium name="Ensembl"/>
        </authorList>
    </citation>
    <scope>IDENTIFICATION</scope>
</reference>
<dbReference type="InterPro" id="IPR036180">
    <property type="entry name" value="Gelsolin-like_dom_sf"/>
</dbReference>
<evidence type="ECO:0000256" key="1">
    <source>
        <dbReference type="ARBA" id="ARBA00004299"/>
    </source>
</evidence>
<dbReference type="STRING" id="7868.ENSCMIP00000005632"/>
<dbReference type="GO" id="GO:0005789">
    <property type="term" value="C:endoplasmic reticulum membrane"/>
    <property type="evidence" value="ECO:0007669"/>
    <property type="project" value="UniProtKB-SubCell"/>
</dbReference>
<dbReference type="InterPro" id="IPR036175">
    <property type="entry name" value="Sec23/24_helical_dom_sf"/>
</dbReference>
<reference evidence="20" key="1">
    <citation type="journal article" date="2006" name="Science">
        <title>Ancient noncoding elements conserved in the human genome.</title>
        <authorList>
            <person name="Venkatesh B."/>
            <person name="Kirkness E.F."/>
            <person name="Loh Y.H."/>
            <person name="Halpern A.L."/>
            <person name="Lee A.P."/>
            <person name="Johnson J."/>
            <person name="Dandona N."/>
            <person name="Viswanathan L.D."/>
            <person name="Tay A."/>
            <person name="Venter J.C."/>
            <person name="Strausberg R.L."/>
            <person name="Brenner S."/>
        </authorList>
    </citation>
    <scope>NUCLEOTIDE SEQUENCE [LARGE SCALE GENOMIC DNA]</scope>
</reference>
<dbReference type="GO" id="GO:0000149">
    <property type="term" value="F:SNARE binding"/>
    <property type="evidence" value="ECO:0007669"/>
    <property type="project" value="TreeGrafter"/>
</dbReference>
<dbReference type="GeneTree" id="ENSGT00950000182924"/>
<feature type="domain" description="Gelsolin-like" evidence="14">
    <location>
        <begin position="673"/>
        <end position="725"/>
    </location>
</feature>
<dbReference type="Proteomes" id="UP000314986">
    <property type="component" value="Unassembled WGS sequence"/>
</dbReference>
<evidence type="ECO:0000256" key="3">
    <source>
        <dbReference type="ARBA" id="ARBA00004397"/>
    </source>
</evidence>
<dbReference type="InterPro" id="IPR012990">
    <property type="entry name" value="Beta-sandwich_Sec23_24"/>
</dbReference>
<dbReference type="Gene3D" id="3.40.20.10">
    <property type="entry name" value="Severin"/>
    <property type="match status" value="1"/>
</dbReference>
<dbReference type="GO" id="GO:0090110">
    <property type="term" value="P:COPII-coated vesicle cargo loading"/>
    <property type="evidence" value="ECO:0007669"/>
    <property type="project" value="TreeGrafter"/>
</dbReference>
<evidence type="ECO:0000259" key="17">
    <source>
        <dbReference type="Pfam" id="PF04815"/>
    </source>
</evidence>
<dbReference type="Pfam" id="PF08033">
    <property type="entry name" value="Sec23_BS"/>
    <property type="match status" value="1"/>
</dbReference>
<dbReference type="Gene3D" id="2.30.30.380">
    <property type="entry name" value="Zn-finger domain of Sec23/24"/>
    <property type="match status" value="1"/>
</dbReference>
<dbReference type="GO" id="GO:0030127">
    <property type="term" value="C:COPII vesicle coat"/>
    <property type="evidence" value="ECO:0007669"/>
    <property type="project" value="InterPro"/>
</dbReference>
<evidence type="ECO:0000259" key="15">
    <source>
        <dbReference type="Pfam" id="PF04810"/>
    </source>
</evidence>
<dbReference type="Pfam" id="PF00626">
    <property type="entry name" value="Gelsolin"/>
    <property type="match status" value="1"/>
</dbReference>
<dbReference type="InterPro" id="IPR006896">
    <property type="entry name" value="Sec23/24_trunk_dom"/>
</dbReference>
<name>A0A4W3GRF4_CALMI</name>
<evidence type="ECO:0000259" key="18">
    <source>
        <dbReference type="Pfam" id="PF08033"/>
    </source>
</evidence>
<keyword evidence="8" id="KW-0256">Endoplasmic reticulum</keyword>
<dbReference type="Pfam" id="PF04815">
    <property type="entry name" value="Sec23_helical"/>
    <property type="match status" value="1"/>
</dbReference>
<feature type="domain" description="Sec23/Sec24 helical" evidence="17">
    <location>
        <begin position="545"/>
        <end position="644"/>
    </location>
</feature>
<dbReference type="GO" id="GO:0006886">
    <property type="term" value="P:intracellular protein transport"/>
    <property type="evidence" value="ECO:0007669"/>
    <property type="project" value="InterPro"/>
</dbReference>
<evidence type="ECO:0000313" key="20">
    <source>
        <dbReference type="Proteomes" id="UP000314986"/>
    </source>
</evidence>
<keyword evidence="20" id="KW-1185">Reference proteome</keyword>
<dbReference type="Ensembl" id="ENSCMIT00000005822.1">
    <property type="protein sequence ID" value="ENSCMIP00000005632.1"/>
    <property type="gene ID" value="ENSCMIG00000003228.1"/>
</dbReference>
<dbReference type="OMA" id="NITNCDD"/>
<dbReference type="SUPFAM" id="SSF81811">
    <property type="entry name" value="Helical domain of Sec23/24"/>
    <property type="match status" value="1"/>
</dbReference>
<evidence type="ECO:0000259" key="14">
    <source>
        <dbReference type="Pfam" id="PF00626"/>
    </source>
</evidence>
<dbReference type="InterPro" id="IPR036465">
    <property type="entry name" value="vWFA_dom_sf"/>
</dbReference>
<dbReference type="InterPro" id="IPR029006">
    <property type="entry name" value="ADF-H/Gelsolin-like_dom_sf"/>
</dbReference>
<dbReference type="GO" id="GO:0070971">
    <property type="term" value="C:endoplasmic reticulum exit site"/>
    <property type="evidence" value="ECO:0007669"/>
    <property type="project" value="TreeGrafter"/>
</dbReference>
<feature type="domain" description="Sec23/Sec24 trunk" evidence="16">
    <location>
        <begin position="211"/>
        <end position="441"/>
    </location>
</feature>
<evidence type="ECO:0000256" key="7">
    <source>
        <dbReference type="ARBA" id="ARBA00022490"/>
    </source>
</evidence>
<evidence type="ECO:0000259" key="16">
    <source>
        <dbReference type="Pfam" id="PF04811"/>
    </source>
</evidence>
<dbReference type="InterPro" id="IPR006900">
    <property type="entry name" value="Sec23/24_helical_dom"/>
</dbReference>
<evidence type="ECO:0000256" key="12">
    <source>
        <dbReference type="ARBA" id="ARBA00023136"/>
    </source>
</evidence>
<dbReference type="Gene3D" id="2.60.40.1670">
    <property type="entry name" value="beta-sandwich domain of Sec23/24"/>
    <property type="match status" value="1"/>
</dbReference>
<dbReference type="SUPFAM" id="SSF81995">
    <property type="entry name" value="beta-sandwich domain of Sec23/24"/>
    <property type="match status" value="1"/>
</dbReference>
<dbReference type="InterPro" id="IPR050550">
    <property type="entry name" value="SEC23_SEC24_subfamily"/>
</dbReference>
<comment type="similarity">
    <text evidence="5">Belongs to the SEC23/SEC24 family. SEC24 subfamily.</text>
</comment>
<dbReference type="GO" id="GO:0005829">
    <property type="term" value="C:cytosol"/>
    <property type="evidence" value="ECO:0007669"/>
    <property type="project" value="UniProtKB-SubCell"/>
</dbReference>
<dbReference type="Pfam" id="PF04810">
    <property type="entry name" value="zf-Sec23_Sec24"/>
    <property type="match status" value="1"/>
</dbReference>